<dbReference type="GO" id="GO:0005509">
    <property type="term" value="F:calcium ion binding"/>
    <property type="evidence" value="ECO:0007669"/>
    <property type="project" value="InterPro"/>
</dbReference>
<dbReference type="InterPro" id="IPR043136">
    <property type="entry name" value="B30.2/SPRY_sf"/>
</dbReference>
<sequence length="532" mass="58566">MQKTMSAAVLRIGILLAVCLISRGKRAFDPRISAVGSIDGAEIDLLQDVQSKLPKLNPRPPLESGNDYCDFSANDKVFSLFSKKDPSMSLTLHGNVKETFCGEVRGNGVCYDYVQNGKPAQIRSASVVLPRAELCSPMNKTVYLEITVGMGGSLLDGIVSIGLVAQGHSPSLLPGLGANSWALHSDDGRCYTHNAYKHCTRPWKAGDVVGVGVEPYNRRLFFTLNGIHQGVAFDSSLLSDAFHEDLLLAVGVTSAHTRLRVNTGPHFRFDPTLKLNDFGKSNQVFARFDVNDDNYLDYSELKTIIRATSSDPEEPFSHSNYVRFCQITSANPVTGMSPNAFYMLFELNFGDIDEDYYVLTTNATRTPVRPVLSTAVAVAKNSAPVTEDNPLEISIDGGWSEWGECSHVCGYQGVRKRTCTEPAPQGTGRPCDGDAVESCNRHRCYDGAEWTSWTPCSTTCGAGVQFRTCMTDSLSTCDGEAVRMCKNRQPCTPNDYVHIDEMDRDLLKSEEQQKRRVRTQERFSIKLNAGDN</sequence>
<dbReference type="Pfam" id="PF00090">
    <property type="entry name" value="TSP_1"/>
    <property type="match status" value="2"/>
</dbReference>
<dbReference type="SMART" id="SM00209">
    <property type="entry name" value="TSP1"/>
    <property type="match status" value="2"/>
</dbReference>
<evidence type="ECO:0000256" key="4">
    <source>
        <dbReference type="ARBA" id="ARBA00022737"/>
    </source>
</evidence>
<reference evidence="10" key="1">
    <citation type="submission" date="2021-01" db="EMBL/GenBank/DDBJ databases">
        <authorList>
            <person name="Corre E."/>
            <person name="Pelletier E."/>
            <person name="Niang G."/>
            <person name="Scheremetjew M."/>
            <person name="Finn R."/>
            <person name="Kale V."/>
            <person name="Holt S."/>
            <person name="Cochrane G."/>
            <person name="Meng A."/>
            <person name="Brown T."/>
            <person name="Cohen L."/>
        </authorList>
    </citation>
    <scope>NUCLEOTIDE SEQUENCE</scope>
    <source>
        <strain evidence="10">CCCM811</strain>
    </source>
</reference>
<evidence type="ECO:0000259" key="8">
    <source>
        <dbReference type="PROSITE" id="PS50188"/>
    </source>
</evidence>
<dbReference type="PROSITE" id="PS00018">
    <property type="entry name" value="EF_HAND_1"/>
    <property type="match status" value="1"/>
</dbReference>
<evidence type="ECO:0000256" key="3">
    <source>
        <dbReference type="ARBA" id="ARBA00022729"/>
    </source>
</evidence>
<dbReference type="SUPFAM" id="SSF47473">
    <property type="entry name" value="EF-hand"/>
    <property type="match status" value="1"/>
</dbReference>
<dbReference type="SUPFAM" id="SSF82895">
    <property type="entry name" value="TSP-1 type 1 repeat"/>
    <property type="match status" value="2"/>
</dbReference>
<evidence type="ECO:0000259" key="9">
    <source>
        <dbReference type="PROSITE" id="PS50222"/>
    </source>
</evidence>
<dbReference type="AlphaFoldDB" id="A0A7S4DYN4"/>
<keyword evidence="6" id="KW-1015">Disulfide bond</keyword>
<dbReference type="PANTHER" id="PTHR22906">
    <property type="entry name" value="PROPERDIN"/>
    <property type="match status" value="1"/>
</dbReference>
<organism evidence="10">
    <name type="scientific">Lotharella globosa</name>
    <dbReference type="NCBI Taxonomy" id="91324"/>
    <lineage>
        <taxon>Eukaryota</taxon>
        <taxon>Sar</taxon>
        <taxon>Rhizaria</taxon>
        <taxon>Cercozoa</taxon>
        <taxon>Chlorarachniophyceae</taxon>
        <taxon>Lotharella</taxon>
    </lineage>
</organism>
<dbReference type="InterPro" id="IPR001870">
    <property type="entry name" value="B30.2/SPRY"/>
</dbReference>
<dbReference type="PROSITE" id="PS50188">
    <property type="entry name" value="B302_SPRY"/>
    <property type="match status" value="1"/>
</dbReference>
<keyword evidence="2" id="KW-0964">Secreted</keyword>
<dbReference type="PROSITE" id="PS50222">
    <property type="entry name" value="EF_HAND_2"/>
    <property type="match status" value="1"/>
</dbReference>
<feature type="domain" description="EF-hand" evidence="9">
    <location>
        <begin position="276"/>
        <end position="311"/>
    </location>
</feature>
<name>A0A7S4DYN4_9EUKA</name>
<feature type="signal peptide" evidence="7">
    <location>
        <begin position="1"/>
        <end position="27"/>
    </location>
</feature>
<dbReference type="CDD" id="cd12885">
    <property type="entry name" value="SPRY_RanBP_like"/>
    <property type="match status" value="1"/>
</dbReference>
<dbReference type="Gene3D" id="2.20.100.10">
    <property type="entry name" value="Thrombospondin type-1 (TSP1) repeat"/>
    <property type="match status" value="2"/>
</dbReference>
<keyword evidence="5" id="KW-0106">Calcium</keyword>
<dbReference type="Gene3D" id="2.60.120.920">
    <property type="match status" value="1"/>
</dbReference>
<evidence type="ECO:0000256" key="6">
    <source>
        <dbReference type="ARBA" id="ARBA00023157"/>
    </source>
</evidence>
<protein>
    <recommendedName>
        <fullName evidence="11">B30.2/SPRY domain-containing protein</fullName>
    </recommendedName>
</protein>
<evidence type="ECO:0008006" key="11">
    <source>
        <dbReference type="Google" id="ProtNLM"/>
    </source>
</evidence>
<dbReference type="InterPro" id="IPR044736">
    <property type="entry name" value="Gid1/RanBPM/SPLA_SPRY"/>
</dbReference>
<dbReference type="PANTHER" id="PTHR22906:SF43">
    <property type="entry name" value="PROPERDIN"/>
    <property type="match status" value="1"/>
</dbReference>
<dbReference type="InterPro" id="IPR036383">
    <property type="entry name" value="TSP1_rpt_sf"/>
</dbReference>
<dbReference type="InterPro" id="IPR000884">
    <property type="entry name" value="TSP1_rpt"/>
</dbReference>
<feature type="domain" description="B30.2/SPRY" evidence="8">
    <location>
        <begin position="70"/>
        <end position="268"/>
    </location>
</feature>
<evidence type="ECO:0000256" key="1">
    <source>
        <dbReference type="ARBA" id="ARBA00004613"/>
    </source>
</evidence>
<gene>
    <name evidence="10" type="ORF">LGLO00237_LOCUS31455</name>
</gene>
<dbReference type="EMBL" id="HBIV01044854">
    <property type="protein sequence ID" value="CAE0679670.1"/>
    <property type="molecule type" value="Transcribed_RNA"/>
</dbReference>
<feature type="chain" id="PRO_5031360250" description="B30.2/SPRY domain-containing protein" evidence="7">
    <location>
        <begin position="28"/>
        <end position="532"/>
    </location>
</feature>
<dbReference type="PROSITE" id="PS50092">
    <property type="entry name" value="TSP1"/>
    <property type="match status" value="2"/>
</dbReference>
<evidence type="ECO:0000256" key="7">
    <source>
        <dbReference type="SAM" id="SignalP"/>
    </source>
</evidence>
<dbReference type="InterPro" id="IPR013320">
    <property type="entry name" value="ConA-like_dom_sf"/>
</dbReference>
<evidence type="ECO:0000256" key="2">
    <source>
        <dbReference type="ARBA" id="ARBA00022525"/>
    </source>
</evidence>
<dbReference type="InterPro" id="IPR002048">
    <property type="entry name" value="EF_hand_dom"/>
</dbReference>
<keyword evidence="4" id="KW-0677">Repeat</keyword>
<dbReference type="InterPro" id="IPR052065">
    <property type="entry name" value="Compl_asym_regulator"/>
</dbReference>
<keyword evidence="3 7" id="KW-0732">Signal</keyword>
<proteinExistence type="predicted"/>
<dbReference type="InterPro" id="IPR003877">
    <property type="entry name" value="SPRY_dom"/>
</dbReference>
<dbReference type="SUPFAM" id="SSF49899">
    <property type="entry name" value="Concanavalin A-like lectins/glucanases"/>
    <property type="match status" value="1"/>
</dbReference>
<dbReference type="InterPro" id="IPR011992">
    <property type="entry name" value="EF-hand-dom_pair"/>
</dbReference>
<evidence type="ECO:0000313" key="10">
    <source>
        <dbReference type="EMBL" id="CAE0679670.1"/>
    </source>
</evidence>
<comment type="subcellular location">
    <subcellularLocation>
        <location evidence="1">Secreted</location>
    </subcellularLocation>
</comment>
<accession>A0A7S4DYN4</accession>
<dbReference type="InterPro" id="IPR018247">
    <property type="entry name" value="EF_Hand_1_Ca_BS"/>
</dbReference>
<dbReference type="SMART" id="SM00449">
    <property type="entry name" value="SPRY"/>
    <property type="match status" value="1"/>
</dbReference>
<dbReference type="Pfam" id="PF00622">
    <property type="entry name" value="SPRY"/>
    <property type="match status" value="1"/>
</dbReference>
<evidence type="ECO:0000256" key="5">
    <source>
        <dbReference type="ARBA" id="ARBA00022837"/>
    </source>
</evidence>